<proteinExistence type="predicted"/>
<feature type="region of interest" description="Disordered" evidence="1">
    <location>
        <begin position="106"/>
        <end position="144"/>
    </location>
</feature>
<evidence type="ECO:0000313" key="2">
    <source>
        <dbReference type="EMBL" id="KAI1703409.1"/>
    </source>
</evidence>
<name>A0AAD4MRX5_9BILA</name>
<accession>A0AAD4MRX5</accession>
<feature type="compositionally biased region" description="Basic and acidic residues" evidence="1">
    <location>
        <begin position="133"/>
        <end position="144"/>
    </location>
</feature>
<sequence length="144" mass="15869">MSETNKEKEKDVPSLKETTETPKTESETPAATSPEGSPPQKKMRGTPAQEEAVLSTTQSSHSSSSSDSEDDKEGQGYMNDPQFLNLWKAEYEKEGNVKDAKAIQDYLDHRTATGEEESDEEGDDPSDVSEDEIPLHSEKGEDDD</sequence>
<feature type="compositionally biased region" description="Acidic residues" evidence="1">
    <location>
        <begin position="114"/>
        <end position="132"/>
    </location>
</feature>
<gene>
    <name evidence="2" type="ORF">DdX_14951</name>
</gene>
<feature type="region of interest" description="Disordered" evidence="1">
    <location>
        <begin position="1"/>
        <end position="81"/>
    </location>
</feature>
<protein>
    <submittedName>
        <fullName evidence="2">Uncharacterized protein</fullName>
    </submittedName>
</protein>
<dbReference type="Proteomes" id="UP001201812">
    <property type="component" value="Unassembled WGS sequence"/>
</dbReference>
<dbReference type="AlphaFoldDB" id="A0AAD4MRX5"/>
<reference evidence="2" key="1">
    <citation type="submission" date="2022-01" db="EMBL/GenBank/DDBJ databases">
        <title>Genome Sequence Resource for Two Populations of Ditylenchus destructor, the Migratory Endoparasitic Phytonematode.</title>
        <authorList>
            <person name="Zhang H."/>
            <person name="Lin R."/>
            <person name="Xie B."/>
        </authorList>
    </citation>
    <scope>NUCLEOTIDE SEQUENCE</scope>
    <source>
        <strain evidence="2">BazhouSP</strain>
    </source>
</reference>
<feature type="compositionally biased region" description="Basic and acidic residues" evidence="1">
    <location>
        <begin position="1"/>
        <end position="26"/>
    </location>
</feature>
<organism evidence="2 3">
    <name type="scientific">Ditylenchus destructor</name>
    <dbReference type="NCBI Taxonomy" id="166010"/>
    <lineage>
        <taxon>Eukaryota</taxon>
        <taxon>Metazoa</taxon>
        <taxon>Ecdysozoa</taxon>
        <taxon>Nematoda</taxon>
        <taxon>Chromadorea</taxon>
        <taxon>Rhabditida</taxon>
        <taxon>Tylenchina</taxon>
        <taxon>Tylenchomorpha</taxon>
        <taxon>Sphaerularioidea</taxon>
        <taxon>Anguinidae</taxon>
        <taxon>Anguininae</taxon>
        <taxon>Ditylenchus</taxon>
    </lineage>
</organism>
<comment type="caution">
    <text evidence="2">The sequence shown here is derived from an EMBL/GenBank/DDBJ whole genome shotgun (WGS) entry which is preliminary data.</text>
</comment>
<evidence type="ECO:0000313" key="3">
    <source>
        <dbReference type="Proteomes" id="UP001201812"/>
    </source>
</evidence>
<evidence type="ECO:0000256" key="1">
    <source>
        <dbReference type="SAM" id="MobiDB-lite"/>
    </source>
</evidence>
<keyword evidence="3" id="KW-1185">Reference proteome</keyword>
<dbReference type="EMBL" id="JAKKPZ010000083">
    <property type="protein sequence ID" value="KAI1703409.1"/>
    <property type="molecule type" value="Genomic_DNA"/>
</dbReference>